<gene>
    <name evidence="1" type="ORF">BDV98DRAFT_560241</name>
</gene>
<dbReference type="EMBL" id="ML178816">
    <property type="protein sequence ID" value="TFL05569.1"/>
    <property type="molecule type" value="Genomic_DNA"/>
</dbReference>
<protein>
    <submittedName>
        <fullName evidence="1">Uncharacterized protein</fullName>
    </submittedName>
</protein>
<accession>A0A5C3QZ47</accession>
<evidence type="ECO:0000313" key="1">
    <source>
        <dbReference type="EMBL" id="TFL05569.1"/>
    </source>
</evidence>
<sequence>MHPNMSNLFVSLPALKHIILHLPCDLSLPDALLETLTPVKTPAESSHGSDLPCPNLRHPSFVDIYFELPALKATVEKRINLKTLNLNASA</sequence>
<dbReference type="Proteomes" id="UP000305067">
    <property type="component" value="Unassembled WGS sequence"/>
</dbReference>
<reference evidence="1 2" key="1">
    <citation type="journal article" date="2019" name="Nat. Ecol. Evol.">
        <title>Megaphylogeny resolves global patterns of mushroom evolution.</title>
        <authorList>
            <person name="Varga T."/>
            <person name="Krizsan K."/>
            <person name="Foldi C."/>
            <person name="Dima B."/>
            <person name="Sanchez-Garcia M."/>
            <person name="Sanchez-Ramirez S."/>
            <person name="Szollosi G.J."/>
            <person name="Szarkandi J.G."/>
            <person name="Papp V."/>
            <person name="Albert L."/>
            <person name="Andreopoulos W."/>
            <person name="Angelini C."/>
            <person name="Antonin V."/>
            <person name="Barry K.W."/>
            <person name="Bougher N.L."/>
            <person name="Buchanan P."/>
            <person name="Buyck B."/>
            <person name="Bense V."/>
            <person name="Catcheside P."/>
            <person name="Chovatia M."/>
            <person name="Cooper J."/>
            <person name="Damon W."/>
            <person name="Desjardin D."/>
            <person name="Finy P."/>
            <person name="Geml J."/>
            <person name="Haridas S."/>
            <person name="Hughes K."/>
            <person name="Justo A."/>
            <person name="Karasinski D."/>
            <person name="Kautmanova I."/>
            <person name="Kiss B."/>
            <person name="Kocsube S."/>
            <person name="Kotiranta H."/>
            <person name="LaButti K.M."/>
            <person name="Lechner B.E."/>
            <person name="Liimatainen K."/>
            <person name="Lipzen A."/>
            <person name="Lukacs Z."/>
            <person name="Mihaltcheva S."/>
            <person name="Morgado L.N."/>
            <person name="Niskanen T."/>
            <person name="Noordeloos M.E."/>
            <person name="Ohm R.A."/>
            <person name="Ortiz-Santana B."/>
            <person name="Ovrebo C."/>
            <person name="Racz N."/>
            <person name="Riley R."/>
            <person name="Savchenko A."/>
            <person name="Shiryaev A."/>
            <person name="Soop K."/>
            <person name="Spirin V."/>
            <person name="Szebenyi C."/>
            <person name="Tomsovsky M."/>
            <person name="Tulloss R.E."/>
            <person name="Uehling J."/>
            <person name="Grigoriev I.V."/>
            <person name="Vagvolgyi C."/>
            <person name="Papp T."/>
            <person name="Martin F.M."/>
            <person name="Miettinen O."/>
            <person name="Hibbett D.S."/>
            <person name="Nagy L.G."/>
        </authorList>
    </citation>
    <scope>NUCLEOTIDE SEQUENCE [LARGE SCALE GENOMIC DNA]</scope>
    <source>
        <strain evidence="1 2">CBS 309.79</strain>
    </source>
</reference>
<name>A0A5C3QZ47_9AGAR</name>
<organism evidence="1 2">
    <name type="scientific">Pterulicium gracile</name>
    <dbReference type="NCBI Taxonomy" id="1884261"/>
    <lineage>
        <taxon>Eukaryota</taxon>
        <taxon>Fungi</taxon>
        <taxon>Dikarya</taxon>
        <taxon>Basidiomycota</taxon>
        <taxon>Agaricomycotina</taxon>
        <taxon>Agaricomycetes</taxon>
        <taxon>Agaricomycetidae</taxon>
        <taxon>Agaricales</taxon>
        <taxon>Pleurotineae</taxon>
        <taxon>Pterulaceae</taxon>
        <taxon>Pterulicium</taxon>
    </lineage>
</organism>
<dbReference type="AlphaFoldDB" id="A0A5C3QZ47"/>
<keyword evidence="2" id="KW-1185">Reference proteome</keyword>
<evidence type="ECO:0000313" key="2">
    <source>
        <dbReference type="Proteomes" id="UP000305067"/>
    </source>
</evidence>
<proteinExistence type="predicted"/>